<evidence type="ECO:0000256" key="3">
    <source>
        <dbReference type="ARBA" id="ARBA00023004"/>
    </source>
</evidence>
<keyword evidence="5" id="KW-0472">Membrane</keyword>
<dbReference type="PANTHER" id="PTHR47435:SF4">
    <property type="entry name" value="KELCH REPEAT PROTEIN (AFU_ORTHOLOGUE AFUA_5G12780)"/>
    <property type="match status" value="1"/>
</dbReference>
<dbReference type="GO" id="GO:0019760">
    <property type="term" value="P:glucosinolate metabolic process"/>
    <property type="evidence" value="ECO:0007669"/>
    <property type="project" value="UniProtKB-ARBA"/>
</dbReference>
<proteinExistence type="predicted"/>
<dbReference type="SUPFAM" id="SSF117281">
    <property type="entry name" value="Kelch motif"/>
    <property type="match status" value="1"/>
</dbReference>
<organism evidence="7 8">
    <name type="scientific">Ophiostoma piceae (strain UAMH 11346)</name>
    <name type="common">Sap stain fungus</name>
    <dbReference type="NCBI Taxonomy" id="1262450"/>
    <lineage>
        <taxon>Eukaryota</taxon>
        <taxon>Fungi</taxon>
        <taxon>Dikarya</taxon>
        <taxon>Ascomycota</taxon>
        <taxon>Pezizomycotina</taxon>
        <taxon>Sordariomycetes</taxon>
        <taxon>Sordariomycetidae</taxon>
        <taxon>Ophiostomatales</taxon>
        <taxon>Ophiostomataceae</taxon>
        <taxon>Ophiostoma</taxon>
    </lineage>
</organism>
<keyword evidence="5" id="KW-0812">Transmembrane</keyword>
<gene>
    <name evidence="7" type="ORF">F503_00060</name>
</gene>
<reference evidence="7 8" key="1">
    <citation type="journal article" date="2013" name="BMC Genomics">
        <title>The genome and transcriptome of the pine saprophyte Ophiostoma piceae, and a comparison with the bark beetle-associated pine pathogen Grosmannia clavigera.</title>
        <authorList>
            <person name="Haridas S."/>
            <person name="Wang Y."/>
            <person name="Lim L."/>
            <person name="Massoumi Alamouti S."/>
            <person name="Jackman S."/>
            <person name="Docking R."/>
            <person name="Robertson G."/>
            <person name="Birol I."/>
            <person name="Bohlmann J."/>
            <person name="Breuil C."/>
        </authorList>
    </citation>
    <scope>NUCLEOTIDE SEQUENCE [LARGE SCALE GENOMIC DNA]</scope>
    <source>
        <strain evidence="7 8">UAMH 11346</strain>
    </source>
</reference>
<dbReference type="InterPro" id="IPR015915">
    <property type="entry name" value="Kelch-typ_b-propeller"/>
</dbReference>
<keyword evidence="5" id="KW-1133">Transmembrane helix</keyword>
<dbReference type="STRING" id="1262450.S3BZL9"/>
<keyword evidence="2" id="KW-0677">Repeat</keyword>
<feature type="region of interest" description="Disordered" evidence="4">
    <location>
        <begin position="541"/>
        <end position="740"/>
    </location>
</feature>
<dbReference type="EMBL" id="KE148158">
    <property type="protein sequence ID" value="EPE04906.1"/>
    <property type="molecule type" value="Genomic_DNA"/>
</dbReference>
<feature type="compositionally biased region" description="Gly residues" evidence="4">
    <location>
        <begin position="631"/>
        <end position="641"/>
    </location>
</feature>
<keyword evidence="8" id="KW-1185">Reference proteome</keyword>
<dbReference type="OrthoDB" id="540004at2759"/>
<dbReference type="eggNOG" id="ENOG502QYA9">
    <property type="taxonomic scope" value="Eukaryota"/>
</dbReference>
<keyword evidence="1" id="KW-0880">Kelch repeat</keyword>
<feature type="compositionally biased region" description="Polar residues" evidence="4">
    <location>
        <begin position="568"/>
        <end position="585"/>
    </location>
</feature>
<dbReference type="InterPro" id="IPR056737">
    <property type="entry name" value="Beta-prop_ATRN-MKLN-like"/>
</dbReference>
<feature type="transmembrane region" description="Helical" evidence="5">
    <location>
        <begin position="471"/>
        <end position="498"/>
    </location>
</feature>
<evidence type="ECO:0000259" key="6">
    <source>
        <dbReference type="Pfam" id="PF24981"/>
    </source>
</evidence>
<evidence type="ECO:0000313" key="7">
    <source>
        <dbReference type="EMBL" id="EPE04906.1"/>
    </source>
</evidence>
<evidence type="ECO:0000256" key="1">
    <source>
        <dbReference type="ARBA" id="ARBA00022441"/>
    </source>
</evidence>
<protein>
    <submittedName>
        <fullName evidence="7">Cell wall anchored protein</fullName>
    </submittedName>
</protein>
<accession>S3BZL9</accession>
<dbReference type="VEuPathDB" id="FungiDB:F503_00060"/>
<evidence type="ECO:0000313" key="8">
    <source>
        <dbReference type="Proteomes" id="UP000016923"/>
    </source>
</evidence>
<dbReference type="AlphaFoldDB" id="S3BZL9"/>
<feature type="compositionally biased region" description="Low complexity" evidence="4">
    <location>
        <begin position="654"/>
        <end position="663"/>
    </location>
</feature>
<dbReference type="PANTHER" id="PTHR47435">
    <property type="entry name" value="KELCH REPEAT PROTEIN (AFU_ORTHOLOGUE AFUA_5G12780)"/>
    <property type="match status" value="1"/>
</dbReference>
<feature type="compositionally biased region" description="Polar residues" evidence="4">
    <location>
        <begin position="730"/>
        <end position="740"/>
    </location>
</feature>
<sequence>MIGIHTQELHSSIQSLISWSRPRSLSRQLLHNKTQMTVNNFCRRFGHQTAIVDDRLYIDGGLVNWNPMSTYPGNYTNTWLLWQDLTDDSDDGMPQIYANLSKNSSIPDVNGGYLWADETNKYIYLFGGEYFQTPPPSSFLLYAYDIINNFWISLGPPQQASISPVSYGAGTSVSERGEGYYYGGWLSNNSVSGWSGASRATTGLIKYDMDTKAWSNNTGPDAVRRAEGSMVFIPAGDGGMLVYLGGITDLYGNDTISGQGLDTVFLYDVLSSKWYTQTASGTIPGDRRRFCAGATWAPDYSSYNIYIYGGASMPPNTSGYDDLYVLSLPSFEWIKLYPTDGNYTGQYPHHSLTCNVVSGAQMLIIGGSFPLTEDCDVPQQWGTHNADLTAAFDDSPALWKLFATNETTYQVPDAIVSVVGGSPTGKATKTAPAHGWNSPDLPVLMTRTATIASRTATRAVNNANDSSGTKLSVGAIAGIAVGGAACLFLFAFGCWACVRRYHRRRLGIVDVGGTGGRRGTGLSPGGHPQLGFGDQQHMYEGGRPGQMIMYPSHHGYSDAPSPPGGTGSPHNNNWSPHGSPYSASSPYHRGGGGYVAAPQHSPPPAELAASNGSGYVHLTPVGSHLDSGSNTGTGTGTGTGSSGTYEMVPGVGGHLKSLSGHSSQVQVDTSGGGGGGGGEGVWTPQVSDIQMPPARRVGRQRGRGSEGSLPRTRPQELSAATDNERPGPAVQQQHTTYYHP</sequence>
<keyword evidence="3" id="KW-0408">Iron</keyword>
<dbReference type="Proteomes" id="UP000016923">
    <property type="component" value="Unassembled WGS sequence"/>
</dbReference>
<dbReference type="HOGENOM" id="CLU_012508_2_0_1"/>
<evidence type="ECO:0000256" key="5">
    <source>
        <dbReference type="SAM" id="Phobius"/>
    </source>
</evidence>
<feature type="compositionally biased region" description="Gly residues" evidence="4">
    <location>
        <begin position="670"/>
        <end position="680"/>
    </location>
</feature>
<dbReference type="Gene3D" id="2.120.10.80">
    <property type="entry name" value="Kelch-type beta propeller"/>
    <property type="match status" value="1"/>
</dbReference>
<name>S3BZL9_OPHP1</name>
<dbReference type="Pfam" id="PF24981">
    <property type="entry name" value="Beta-prop_ATRN-LZTR1"/>
    <property type="match status" value="1"/>
</dbReference>
<dbReference type="OMA" id="SKWYTQT"/>
<evidence type="ECO:0000256" key="2">
    <source>
        <dbReference type="ARBA" id="ARBA00022737"/>
    </source>
</evidence>
<evidence type="ECO:0000256" key="4">
    <source>
        <dbReference type="SAM" id="MobiDB-lite"/>
    </source>
</evidence>
<feature type="domain" description="Attractin/MKLN-like beta-propeller" evidence="6">
    <location>
        <begin position="123"/>
        <end position="369"/>
    </location>
</feature>